<gene>
    <name evidence="6" type="primary">LOC101857129</name>
</gene>
<dbReference type="InterPro" id="IPR021109">
    <property type="entry name" value="Peptidase_aspartic_dom_sf"/>
</dbReference>
<evidence type="ECO:0000313" key="6">
    <source>
        <dbReference type="RefSeq" id="XP_005104292.1"/>
    </source>
</evidence>
<evidence type="ECO:0000256" key="2">
    <source>
        <dbReference type="ARBA" id="ARBA00022695"/>
    </source>
</evidence>
<keyword evidence="2" id="KW-0548">Nucleotidyltransferase</keyword>
<dbReference type="GeneID" id="101857129"/>
<dbReference type="Gene3D" id="3.10.10.10">
    <property type="entry name" value="HIV Type 1 Reverse Transcriptase, subunit A, domain 1"/>
    <property type="match status" value="1"/>
</dbReference>
<dbReference type="InterPro" id="IPR050951">
    <property type="entry name" value="Retrovirus_Pol_polyprotein"/>
</dbReference>
<dbReference type="InterPro" id="IPR043502">
    <property type="entry name" value="DNA/RNA_pol_sf"/>
</dbReference>
<keyword evidence="3" id="KW-0540">Nuclease</keyword>
<dbReference type="SUPFAM" id="SSF50630">
    <property type="entry name" value="Acid proteases"/>
    <property type="match status" value="1"/>
</dbReference>
<accession>A0ABM0JY48</accession>
<dbReference type="Gene3D" id="2.40.70.10">
    <property type="entry name" value="Acid Proteases"/>
    <property type="match status" value="1"/>
</dbReference>
<sequence>MPEDVKPDASLCHCFHKAPNRETALSVARRGSFRPKEKKTTLTLSDRHTGEIFLVDTGAEIFVFPASRQDRQHKIMSEPLAAANGTRIRTWGKRTFTIHLGTNHIYSHEFVLAEVTRRILGADFFTKHNLVIDLRQKRLLSLDKASIKLKDSRQILTVGGLSWSPHNEYSKIIAKEFPEILIPQFTSHINKHGIVTQGPPTSARARRLDTQKLEVAKEEFFKMEKMGVIQRYKSPWASPLHMVLKTDGSWRPCGDYRQLNGLNT</sequence>
<dbReference type="Proteomes" id="UP000694888">
    <property type="component" value="Unplaced"/>
</dbReference>
<keyword evidence="5" id="KW-1185">Reference proteome</keyword>
<proteinExistence type="predicted"/>
<evidence type="ECO:0000256" key="3">
    <source>
        <dbReference type="ARBA" id="ARBA00022722"/>
    </source>
</evidence>
<keyword evidence="4" id="KW-0378">Hydrolase</keyword>
<keyword evidence="4" id="KW-0255">Endonuclease</keyword>
<evidence type="ECO:0000256" key="4">
    <source>
        <dbReference type="ARBA" id="ARBA00022759"/>
    </source>
</evidence>
<evidence type="ECO:0000256" key="1">
    <source>
        <dbReference type="ARBA" id="ARBA00022679"/>
    </source>
</evidence>
<reference evidence="6" key="1">
    <citation type="submission" date="2025-08" db="UniProtKB">
        <authorList>
            <consortium name="RefSeq"/>
        </authorList>
    </citation>
    <scope>IDENTIFICATION</scope>
</reference>
<dbReference type="RefSeq" id="XP_005104292.1">
    <property type="nucleotide sequence ID" value="XM_005104235.1"/>
</dbReference>
<dbReference type="PANTHER" id="PTHR37984">
    <property type="entry name" value="PROTEIN CBG26694"/>
    <property type="match status" value="1"/>
</dbReference>
<name>A0ABM0JY48_APLCA</name>
<evidence type="ECO:0000313" key="5">
    <source>
        <dbReference type="Proteomes" id="UP000694888"/>
    </source>
</evidence>
<organism evidence="5 6">
    <name type="scientific">Aplysia californica</name>
    <name type="common">California sea hare</name>
    <dbReference type="NCBI Taxonomy" id="6500"/>
    <lineage>
        <taxon>Eukaryota</taxon>
        <taxon>Metazoa</taxon>
        <taxon>Spiralia</taxon>
        <taxon>Lophotrochozoa</taxon>
        <taxon>Mollusca</taxon>
        <taxon>Gastropoda</taxon>
        <taxon>Heterobranchia</taxon>
        <taxon>Euthyneura</taxon>
        <taxon>Tectipleura</taxon>
        <taxon>Aplysiida</taxon>
        <taxon>Aplysioidea</taxon>
        <taxon>Aplysiidae</taxon>
        <taxon>Aplysia</taxon>
    </lineage>
</organism>
<protein>
    <submittedName>
        <fullName evidence="6">Uncharacterized protein LOC101857129</fullName>
    </submittedName>
</protein>
<dbReference type="PANTHER" id="PTHR37984:SF5">
    <property type="entry name" value="PROTEIN NYNRIN-LIKE"/>
    <property type="match status" value="1"/>
</dbReference>
<keyword evidence="1" id="KW-0808">Transferase</keyword>
<dbReference type="SUPFAM" id="SSF56672">
    <property type="entry name" value="DNA/RNA polymerases"/>
    <property type="match status" value="1"/>
</dbReference>